<protein>
    <recommendedName>
        <fullName evidence="3">PSI domain-containing protein</fullName>
    </recommendedName>
</protein>
<dbReference type="EMBL" id="ML005040">
    <property type="protein sequence ID" value="RKP20611.1"/>
    <property type="molecule type" value="Genomic_DNA"/>
</dbReference>
<gene>
    <name evidence="1" type="ORF">ROZALSC1DRAFT_21233</name>
</gene>
<evidence type="ECO:0000313" key="2">
    <source>
        <dbReference type="Proteomes" id="UP000281549"/>
    </source>
</evidence>
<accession>A0A4P9YNM9</accession>
<reference evidence="2" key="1">
    <citation type="journal article" date="2018" name="Nat. Microbiol.">
        <title>Leveraging single-cell genomics to expand the fungal tree of life.</title>
        <authorList>
            <person name="Ahrendt S.R."/>
            <person name="Quandt C.A."/>
            <person name="Ciobanu D."/>
            <person name="Clum A."/>
            <person name="Salamov A."/>
            <person name="Andreopoulos B."/>
            <person name="Cheng J.F."/>
            <person name="Woyke T."/>
            <person name="Pelin A."/>
            <person name="Henrissat B."/>
            <person name="Reynolds N.K."/>
            <person name="Benny G.L."/>
            <person name="Smith M.E."/>
            <person name="James T.Y."/>
            <person name="Grigoriev I.V."/>
        </authorList>
    </citation>
    <scope>NUCLEOTIDE SEQUENCE [LARGE SCALE GENOMIC DNA]</scope>
    <source>
        <strain evidence="2">CSF55</strain>
    </source>
</reference>
<proteinExistence type="predicted"/>
<organism evidence="1 2">
    <name type="scientific">Rozella allomycis (strain CSF55)</name>
    <dbReference type="NCBI Taxonomy" id="988480"/>
    <lineage>
        <taxon>Eukaryota</taxon>
        <taxon>Fungi</taxon>
        <taxon>Fungi incertae sedis</taxon>
        <taxon>Cryptomycota</taxon>
        <taxon>Cryptomycota incertae sedis</taxon>
        <taxon>Rozella</taxon>
    </lineage>
</organism>
<dbReference type="Proteomes" id="UP000281549">
    <property type="component" value="Unassembled WGS sequence"/>
</dbReference>
<dbReference type="AlphaFoldDB" id="A0A4P9YNM9"/>
<sequence length="132" mass="14207">MKCCLGDTNAKTNYTLLPTLCISPRGHSTAWTKSDNSNCTYCVGQSDCGWCATDNLCIPGSALGSTFANIKCSDSSFTWGSCKVALIVIAILIKRCVSKKRSENNFVKMIDDISVVKNNKKSGVAAKLKNLV</sequence>
<evidence type="ECO:0000313" key="1">
    <source>
        <dbReference type="EMBL" id="RKP20611.1"/>
    </source>
</evidence>
<evidence type="ECO:0008006" key="3">
    <source>
        <dbReference type="Google" id="ProtNLM"/>
    </source>
</evidence>
<name>A0A4P9YNM9_ROZAC</name>